<dbReference type="SUPFAM" id="SSF54593">
    <property type="entry name" value="Glyoxalase/Bleomycin resistance protein/Dihydroxybiphenyl dioxygenase"/>
    <property type="match status" value="1"/>
</dbReference>
<name>A0A679IVS5_9HYPH</name>
<evidence type="ECO:0000256" key="3">
    <source>
        <dbReference type="ARBA" id="ARBA00023251"/>
    </source>
</evidence>
<dbReference type="CDD" id="cd08349">
    <property type="entry name" value="BLMA_like"/>
    <property type="match status" value="1"/>
</dbReference>
<evidence type="ECO:0000313" key="5">
    <source>
        <dbReference type="EMBL" id="CAA2099614.1"/>
    </source>
</evidence>
<protein>
    <recommendedName>
        <fullName evidence="2">Bleomycin resistance protein</fullName>
    </recommendedName>
</protein>
<evidence type="ECO:0000256" key="2">
    <source>
        <dbReference type="ARBA" id="ARBA00021572"/>
    </source>
</evidence>
<dbReference type="InterPro" id="IPR029068">
    <property type="entry name" value="Glyas_Bleomycin-R_OHBP_Dase"/>
</dbReference>
<evidence type="ECO:0000259" key="4">
    <source>
        <dbReference type="PROSITE" id="PS51819"/>
    </source>
</evidence>
<proteinExistence type="inferred from homology"/>
<dbReference type="InterPro" id="IPR037523">
    <property type="entry name" value="VOC_core"/>
</dbReference>
<reference evidence="5" key="1">
    <citation type="submission" date="2019-12" db="EMBL/GenBank/DDBJ databases">
        <authorList>
            <person name="Cremers G."/>
        </authorList>
    </citation>
    <scope>NUCLEOTIDE SEQUENCE</scope>
    <source>
        <strain evidence="5">Mbul1</strain>
    </source>
</reference>
<dbReference type="PROSITE" id="PS51819">
    <property type="entry name" value="VOC"/>
    <property type="match status" value="1"/>
</dbReference>
<gene>
    <name evidence="5" type="ORF">MBUL_00241</name>
</gene>
<comment type="similarity">
    <text evidence="1">Belongs to the bleomycin resistance protein family.</text>
</comment>
<dbReference type="AlphaFoldDB" id="A0A679IVS5"/>
<keyword evidence="3" id="KW-0046">Antibiotic resistance</keyword>
<evidence type="ECO:0000256" key="1">
    <source>
        <dbReference type="ARBA" id="ARBA00011051"/>
    </source>
</evidence>
<dbReference type="Pfam" id="PF00903">
    <property type="entry name" value="Glyoxalase"/>
    <property type="match status" value="1"/>
</dbReference>
<dbReference type="Gene3D" id="3.10.180.10">
    <property type="entry name" value="2,3-Dihydroxybiphenyl 1,2-Dioxygenase, domain 1"/>
    <property type="match status" value="1"/>
</dbReference>
<dbReference type="GO" id="GO:0046677">
    <property type="term" value="P:response to antibiotic"/>
    <property type="evidence" value="ECO:0007669"/>
    <property type="project" value="UniProtKB-KW"/>
</dbReference>
<accession>A0A679IVS5</accession>
<dbReference type="InterPro" id="IPR000335">
    <property type="entry name" value="Bleomycin-R"/>
</dbReference>
<dbReference type="InterPro" id="IPR004360">
    <property type="entry name" value="Glyas_Fos-R_dOase_dom"/>
</dbReference>
<sequence>MTGDGLPAGGFSPLVPELDVHDLAASLAFWREVLGFSVAYSRPENGFAYLERGGAQVMLNVINGNWLTGRLEPPLGRGINLQIAVDAVDPILAALDAASWPLFRPAHEAWYRIGKMEVGLRQFLVQDPDGYLLRFAEGLGRRPLSPGEPA</sequence>
<organism evidence="5">
    <name type="scientific">Methylobacterium bullatum</name>
    <dbReference type="NCBI Taxonomy" id="570505"/>
    <lineage>
        <taxon>Bacteria</taxon>
        <taxon>Pseudomonadati</taxon>
        <taxon>Pseudomonadota</taxon>
        <taxon>Alphaproteobacteria</taxon>
        <taxon>Hyphomicrobiales</taxon>
        <taxon>Methylobacteriaceae</taxon>
        <taxon>Methylobacterium</taxon>
    </lineage>
</organism>
<dbReference type="EMBL" id="LR743504">
    <property type="protein sequence ID" value="CAA2099614.1"/>
    <property type="molecule type" value="Genomic_DNA"/>
</dbReference>
<feature type="domain" description="VOC" evidence="4">
    <location>
        <begin position="10"/>
        <end position="138"/>
    </location>
</feature>